<protein>
    <submittedName>
        <fullName evidence="1">Uncharacterized protein</fullName>
    </submittedName>
</protein>
<name>A0A0K2VLR9_LEPSM</name>
<accession>A0A0K2VLR9</accession>
<evidence type="ECO:0000313" key="1">
    <source>
        <dbReference type="EMBL" id="CDW51247.1"/>
    </source>
</evidence>
<dbReference type="EMBL" id="HACA01033885">
    <property type="protein sequence ID" value="CDW51247.1"/>
    <property type="molecule type" value="Transcribed_RNA"/>
</dbReference>
<sequence>MERAVLPREEEQLRLAEVQLEVVIRHPH</sequence>
<organism evidence="1">
    <name type="scientific">Lepeophtheirus salmonis</name>
    <name type="common">Salmon louse</name>
    <name type="synonym">Caligus salmonis</name>
    <dbReference type="NCBI Taxonomy" id="72036"/>
    <lineage>
        <taxon>Eukaryota</taxon>
        <taxon>Metazoa</taxon>
        <taxon>Ecdysozoa</taxon>
        <taxon>Arthropoda</taxon>
        <taxon>Crustacea</taxon>
        <taxon>Multicrustacea</taxon>
        <taxon>Hexanauplia</taxon>
        <taxon>Copepoda</taxon>
        <taxon>Siphonostomatoida</taxon>
        <taxon>Caligidae</taxon>
        <taxon>Lepeophtheirus</taxon>
    </lineage>
</organism>
<proteinExistence type="predicted"/>
<dbReference type="AlphaFoldDB" id="A0A0K2VLR9"/>
<reference evidence="1" key="1">
    <citation type="submission" date="2014-05" db="EMBL/GenBank/DDBJ databases">
        <authorList>
            <person name="Chronopoulou M."/>
        </authorList>
    </citation>
    <scope>NUCLEOTIDE SEQUENCE</scope>
    <source>
        <tissue evidence="1">Whole organism</tissue>
    </source>
</reference>